<dbReference type="Gene3D" id="3.40.50.720">
    <property type="entry name" value="NAD(P)-binding Rossmann-like Domain"/>
    <property type="match status" value="1"/>
</dbReference>
<sequence>MKETESQKIAVVIGATGLVGSELINQLISSKEIKTIITLSRRPLKQSADKLQNHVIDFDDLGQYKDLIKGDLFFSCLGTTRKQAGSTAAQIKVDFEYQLKAAQIASENGIPHYLLVSSSGANANSSFAYMKMKGALEEQVKTLPFKRVSIFQPSLLLGNRTKARVGEFMAGMVMPTLCKIPGLHSYRPISGKQVASKMTEVALREGAALEYFVLNDVFPEKDDNLRR</sequence>
<dbReference type="SUPFAM" id="SSF51735">
    <property type="entry name" value="NAD(P)-binding Rossmann-fold domains"/>
    <property type="match status" value="1"/>
</dbReference>
<evidence type="ECO:0000313" key="5">
    <source>
        <dbReference type="Proteomes" id="UP001549366"/>
    </source>
</evidence>
<dbReference type="EMBL" id="JBEWTB010000002">
    <property type="protein sequence ID" value="MET4757336.1"/>
    <property type="molecule type" value="Genomic_DNA"/>
</dbReference>
<evidence type="ECO:0000259" key="3">
    <source>
        <dbReference type="Pfam" id="PF01370"/>
    </source>
</evidence>
<evidence type="ECO:0000256" key="2">
    <source>
        <dbReference type="ARBA" id="ARBA00023136"/>
    </source>
</evidence>
<evidence type="ECO:0000256" key="1">
    <source>
        <dbReference type="ARBA" id="ARBA00004370"/>
    </source>
</evidence>
<dbReference type="PANTHER" id="PTHR14097">
    <property type="entry name" value="OXIDOREDUCTASE HTATIP2"/>
    <property type="match status" value="1"/>
</dbReference>
<dbReference type="InterPro" id="IPR001509">
    <property type="entry name" value="Epimerase_deHydtase"/>
</dbReference>
<dbReference type="Pfam" id="PF01370">
    <property type="entry name" value="Epimerase"/>
    <property type="match status" value="1"/>
</dbReference>
<proteinExistence type="predicted"/>
<dbReference type="PANTHER" id="PTHR14097:SF7">
    <property type="entry name" value="OXIDOREDUCTASE HTATIP2"/>
    <property type="match status" value="1"/>
</dbReference>
<protein>
    <submittedName>
        <fullName evidence="4">Uncharacterized protein YbjT (DUF2867 family)</fullName>
    </submittedName>
</protein>
<name>A0ABV2SJA9_9GAMM</name>
<dbReference type="Proteomes" id="UP001549366">
    <property type="component" value="Unassembled WGS sequence"/>
</dbReference>
<reference evidence="4 5" key="1">
    <citation type="submission" date="2024-06" db="EMBL/GenBank/DDBJ databases">
        <title>Genomic Encyclopedia of Type Strains, Phase V (KMG-V): Genome sequencing to study the core and pangenomes of soil and plant-associated prokaryotes.</title>
        <authorList>
            <person name="Whitman W."/>
        </authorList>
    </citation>
    <scope>NUCLEOTIDE SEQUENCE [LARGE SCALE GENOMIC DNA]</scope>
    <source>
        <strain evidence="4 5">NE40</strain>
    </source>
</reference>
<keyword evidence="5" id="KW-1185">Reference proteome</keyword>
<gene>
    <name evidence="4" type="ORF">V5J35_002528</name>
</gene>
<comment type="subcellular location">
    <subcellularLocation>
        <location evidence="1">Membrane</location>
    </subcellularLocation>
</comment>
<feature type="domain" description="NAD-dependent epimerase/dehydratase" evidence="3">
    <location>
        <begin position="11"/>
        <end position="123"/>
    </location>
</feature>
<keyword evidence="2" id="KW-0472">Membrane</keyword>
<dbReference type="InterPro" id="IPR036291">
    <property type="entry name" value="NAD(P)-bd_dom_sf"/>
</dbReference>
<organism evidence="4 5">
    <name type="scientific">Endozoicomonas lisbonensis</name>
    <dbReference type="NCBI Taxonomy" id="3120522"/>
    <lineage>
        <taxon>Bacteria</taxon>
        <taxon>Pseudomonadati</taxon>
        <taxon>Pseudomonadota</taxon>
        <taxon>Gammaproteobacteria</taxon>
        <taxon>Oceanospirillales</taxon>
        <taxon>Endozoicomonadaceae</taxon>
        <taxon>Endozoicomonas</taxon>
    </lineage>
</organism>
<accession>A0ABV2SJA9</accession>
<evidence type="ECO:0000313" key="4">
    <source>
        <dbReference type="EMBL" id="MET4757336.1"/>
    </source>
</evidence>
<comment type="caution">
    <text evidence="4">The sequence shown here is derived from an EMBL/GenBank/DDBJ whole genome shotgun (WGS) entry which is preliminary data.</text>
</comment>
<dbReference type="RefSeq" id="WP_354007496.1">
    <property type="nucleotide sequence ID" value="NZ_JBEWTA010000001.1"/>
</dbReference>